<keyword evidence="2" id="KW-1185">Reference proteome</keyword>
<gene>
    <name evidence="1" type="ORF">Vbra_1765</name>
</gene>
<name>A0A0G4G072_VITBC</name>
<dbReference type="Proteomes" id="UP000041254">
    <property type="component" value="Unassembled WGS sequence"/>
</dbReference>
<protein>
    <submittedName>
        <fullName evidence="1">Uncharacterized protein</fullName>
    </submittedName>
</protein>
<accession>A0A0G4G072</accession>
<dbReference type="PhylomeDB" id="A0A0G4G072"/>
<sequence>MQSHRHSYTVLRGLGGDDFPSLKLLTYQQKLYKCFADPELRDGQIRCALLAGYLPAFTDGLTPPSGVHRLNGLFQGERDWLYLPVALEGNHSAWRLLADSYLWRTTYCTSPKKTASTFL</sequence>
<organism evidence="1 2">
    <name type="scientific">Vitrella brassicaformis (strain CCMP3155)</name>
    <dbReference type="NCBI Taxonomy" id="1169540"/>
    <lineage>
        <taxon>Eukaryota</taxon>
        <taxon>Sar</taxon>
        <taxon>Alveolata</taxon>
        <taxon>Colpodellida</taxon>
        <taxon>Vitrellaceae</taxon>
        <taxon>Vitrella</taxon>
    </lineage>
</organism>
<reference evidence="1 2" key="1">
    <citation type="submission" date="2014-11" db="EMBL/GenBank/DDBJ databases">
        <authorList>
            <person name="Zhu J."/>
            <person name="Qi W."/>
            <person name="Song R."/>
        </authorList>
    </citation>
    <scope>NUCLEOTIDE SEQUENCE [LARGE SCALE GENOMIC DNA]</scope>
</reference>
<evidence type="ECO:0000313" key="2">
    <source>
        <dbReference type="Proteomes" id="UP000041254"/>
    </source>
</evidence>
<dbReference type="InParanoid" id="A0A0G4G072"/>
<proteinExistence type="predicted"/>
<dbReference type="VEuPathDB" id="CryptoDB:Vbra_1765"/>
<dbReference type="EMBL" id="CDMY01000534">
    <property type="protein sequence ID" value="CEM21082.1"/>
    <property type="molecule type" value="Genomic_DNA"/>
</dbReference>
<evidence type="ECO:0000313" key="1">
    <source>
        <dbReference type="EMBL" id="CEM21082.1"/>
    </source>
</evidence>
<dbReference type="AlphaFoldDB" id="A0A0G4G072"/>